<dbReference type="Pfam" id="PF12726">
    <property type="entry name" value="SEN1_N"/>
    <property type="match status" value="1"/>
</dbReference>
<feature type="region of interest" description="Disordered" evidence="1">
    <location>
        <begin position="1292"/>
        <end position="1350"/>
    </location>
</feature>
<feature type="region of interest" description="Disordered" evidence="1">
    <location>
        <begin position="816"/>
        <end position="839"/>
    </location>
</feature>
<dbReference type="Gene3D" id="3.40.50.300">
    <property type="entry name" value="P-loop containing nucleotide triphosphate hydrolases"/>
    <property type="match status" value="2"/>
</dbReference>
<proteinExistence type="predicted"/>
<evidence type="ECO:0000256" key="1">
    <source>
        <dbReference type="SAM" id="MobiDB-lite"/>
    </source>
</evidence>
<reference evidence="6" key="1">
    <citation type="journal article" date="2016" name="Nature">
        <title>Genome evolution in the allotetraploid frog Xenopus laevis.</title>
        <authorList>
            <person name="Session A.M."/>
            <person name="Uno Y."/>
            <person name="Kwon T."/>
            <person name="Chapman J.A."/>
            <person name="Toyoda A."/>
            <person name="Takahashi S."/>
            <person name="Fukui A."/>
            <person name="Hikosaka A."/>
            <person name="Suzuki A."/>
            <person name="Kondo M."/>
            <person name="van Heeringen S.J."/>
            <person name="Quigley I."/>
            <person name="Heinz S."/>
            <person name="Ogino H."/>
            <person name="Ochi H."/>
            <person name="Hellsten U."/>
            <person name="Lyons J.B."/>
            <person name="Simakov O."/>
            <person name="Putnam N."/>
            <person name="Stites J."/>
            <person name="Kuroki Y."/>
            <person name="Tanaka T."/>
            <person name="Michiue T."/>
            <person name="Watanabe M."/>
            <person name="Bogdanovic O."/>
            <person name="Lister R."/>
            <person name="Georgiou G."/>
            <person name="Paranjpe S.S."/>
            <person name="van Kruijsbergen I."/>
            <person name="Shu S."/>
            <person name="Carlson J."/>
            <person name="Kinoshita T."/>
            <person name="Ohta Y."/>
            <person name="Mawaribuchi S."/>
            <person name="Jenkins J."/>
            <person name="Grimwood J."/>
            <person name="Schmutz J."/>
            <person name="Mitros T."/>
            <person name="Mozaffari S.V."/>
            <person name="Suzuki Y."/>
            <person name="Haramoto Y."/>
            <person name="Yamamoto T.S."/>
            <person name="Takagi C."/>
            <person name="Heald R."/>
            <person name="Miller K."/>
            <person name="Haudenschild C."/>
            <person name="Kitzman J."/>
            <person name="Nakayama T."/>
            <person name="Izutsu Y."/>
            <person name="Robert J."/>
            <person name="Fortriede J."/>
            <person name="Burns K."/>
            <person name="Lotay V."/>
            <person name="Karimi K."/>
            <person name="Yasuoka Y."/>
            <person name="Dichmann D.S."/>
            <person name="Flajnik M.F."/>
            <person name="Houston D.W."/>
            <person name="Shendure J."/>
            <person name="DuPasquier L."/>
            <person name="Vize P.D."/>
            <person name="Zorn A.M."/>
            <person name="Ito M."/>
            <person name="Marcotte E.M."/>
            <person name="Wallingford J.B."/>
            <person name="Ito Y."/>
            <person name="Asashima M."/>
            <person name="Ueno N."/>
            <person name="Matsuda Y."/>
            <person name="Veenstra G.J."/>
            <person name="Fujiyama A."/>
            <person name="Harland R.M."/>
            <person name="Taira M."/>
            <person name="Rokhsar D.S."/>
        </authorList>
    </citation>
    <scope>NUCLEOTIDE SEQUENCE [LARGE SCALE GENOMIC DNA]</scope>
    <source>
        <strain evidence="6">J</strain>
    </source>
</reference>
<feature type="domain" description="DNA2/NAM7 helicase-like C-terminal" evidence="4">
    <location>
        <begin position="2140"/>
        <end position="2335"/>
    </location>
</feature>
<feature type="compositionally biased region" description="Basic and acidic residues" evidence="1">
    <location>
        <begin position="850"/>
        <end position="862"/>
    </location>
</feature>
<feature type="compositionally biased region" description="Basic and acidic residues" evidence="1">
    <location>
        <begin position="1131"/>
        <end position="1141"/>
    </location>
</feature>
<dbReference type="InterPro" id="IPR041677">
    <property type="entry name" value="DNA2/NAM7_AAA_11"/>
</dbReference>
<dbReference type="GO" id="GO:0006369">
    <property type="term" value="P:termination of RNA polymerase II transcription"/>
    <property type="evidence" value="ECO:0007669"/>
    <property type="project" value="TreeGrafter"/>
</dbReference>
<sequence length="2537" mass="286774">MKAGAGCNSRDAKMRERMSTCRWCTPGGALTTELLKKYATKELPNEDIVGANEDLCYCMQCVGEYHRVRDEVPLLHKALWQMETARLIIQLEKSMQEEIEEDDELFLVEEDGEKQLFGYTGPNFESNLRVPLLEILKYPYLLLNKHVTELCTEALCKMEHANNPFQVYEKLPGVYLLLVHPNEAVRRWAIMTARTQGKVDRDDYYDLKEVFTCLFKVIELGLFENPDIYGNSEVEEGKLILLPSHLYDISNYKNYWLGICMLLTVLEEQAMDSLLLSHDKQNDFMQSILHVMEKNTEDENANPFWPALHCFMIILDRLGSKVWGQLIDPIQAFQTIISSPSYTSEIETIRNSYSRPTKMEPHNDDNDLDISCSQMVYSFKTEKPNKDTGWKKAISPDYCPNMYEEMQSLANVLQSEIGQDMRVHDSTFLWFLPYVQSVMDLKDLGVPYIIEVIHHLYFEIKDVLNQRVQQCDKVTELFVLVLVSIIELHRNKKCLYLLWVSCHKWVEALVRCSLLPVKDVQAKSNSKMAYGITCSPTQSSSSVQHSCLQLIRSILREGCQLGQQTTCMQYLDKLNLVLRGNMSRTLELNSNEVRDLQACLRQIVKIIKDKASAAPSSTLEQNTNRIEFVPFIKSESVDDDEYWDRACSSLEKPSPATSPTEGFDGACWLTVKREPEEDKCSESELNYCKPTSSTVAVGIKKESIIQSEPAPPALTGEQQNRKPKQNLSELKSKLSKVLQKSSFKRQNSLPENINQKDEVEKQVPLESSEKCIPSTKPVKSEPHDSLFKPPSCNSSYSCSSSNIAVTKQLQRLSLENRDPEVKTVSVKTEAPLEDRQAPLENQISVVNSCEKRSSEPASEHCETSSPDDDDNLPLFVLRKKLLQKNKTQLTDSQVDRDLDALSMAAQAKSMNFHLDSSQDSVISQDQCQIQRKVKGTARSPHIDSSSSDTDISSDHIITISDSEDEESPNIATIKSEKTSPRGLCPSTSTSEFSKQIAEARIKSEPPPSLTCDDYDSQLFEFETEDEVYSVWQDPYDDQKKPVVASSHSETSAELPISDPADTDMNNEFNEWGYDTDYISDDVLEKAAEAAEEMLTDSKQGNGLQKKNESVGSEGNLSVKCVHSSSFYRKDTPVTTAKHGEKTNIYSPKEASPLPSKVVHGKKTEAVVAQKVKSKSKELKRTKSPLKSGGKNVRRESLIRTSPAVIPPKKIRTGPDPSSTVEKLGFKKAPRKAFDLSQRSLDSLAELRNHGKMAGVVEPKRTKTKLISPQSLMVKCNKQMLACQDRQFYLQSRPKIDGKRKQAEASEGRSRKPENSSHKVDKNGNSGHFQATSSHAEVGSSTPRDDRKLSNNKECLEMSRTSANMSTAQNVEVPLSSKVENSSSHLLEQSVFSLSGDNAPTDDKESNYDEDDNDLFLTQMDPVDMEICSQVEYDIAIGDLEKGDTPQISNFSGSDAEMAKFATGIGTELPKMDDGLPMCKYRDCPEMVKDAGDHCPKHTPPEKVDDHLFAKPGLPPSLQKLSKPSTTKVFVLSNTSRTASLTKDIENLRQPQNATKAPIPKLPKPLTAQNRALDANSVLKPLNNQSNMPSKPSYTAVPEAGKSSPYTSQKPLQQRDQGWLMRELLRWTFEMFDNVSQFGPPSNLSQLPLVKVPLKFSSYEEYFNVYFPLMLLNTFESLAQDWSVKQQAINTHMCKLHLQTFCPDAQVNRGEFLAWFRDTDLCVQRHPKEDDLVFLCLPESGEEAQSHGAMVYHTGYVSRFNRSQKTVNQEKEQYTLCDLCIQTKGNLSAFRNQQVRCFVIGSLITTQRQFRALLQLQRNPLFRPIIMPNPTDFFPRDNVASETSSFPSLKEYNSDQKYAIERAYVMVKQQPRLPRICLIHGPPGTGKSKTIVGLLYRILMEKDSSSTVPVQNLNAKNKRNRVLVCAPSNAALDDLMKKIILEFKEKCYNKNNPLGNCGDINLVRLGAEKTISNDVVKFSLDCQVNHRITRAQQDQGLHKQKEMLDKKLDELSRRRALEKCNKNTCAPLDEEIARLSKERQLLANSLKEVRRRPQELQRTIILESHIICCTLSTSGGILLESAFRQLGQEPFSCVIVDEASQSCEVETLIPLLHRCSKLVLVGDPEQLPPTVISMKAEDLGYGQSLMSRMCRFLESTGTKSPVLQLTMQYRMHPDICLFPSHYFYKRMLKTDRATEEVRCSSDWPFQPYMVFDVADGYERKERESFCNPQEIKVAVALIKLIKSRKKDFCFRNIGVITPYRAQKMRIIEELKRAFANDIKPGEVDTVDGFQGRQKDCIIVTCVRANSTQGSIGFLASRQRLNVTITRAKFSLFILGSLRTLMENKDWNHLIQDAQRRGALIKTKEEHYQRDVNRILKLKPVVQRAPLNPSSRPEEKHKDNAATSPRIETPVEITQPPRKPLCPPSRPVIHPAVDCRRDSFKTRNAPSGSTVGTLPHAQRSKLQDPRLARPPPTSNSAQNSTHSSRPSSSVAGSSHPARRDSRTVSDGSRSSNSWNRDWDRGRKRTSELEQDPKKRKLSR</sequence>
<protein>
    <recommendedName>
        <fullName evidence="7">Senataxin</fullName>
    </recommendedName>
</protein>
<accession>A0A974C759</accession>
<feature type="region of interest" description="Disordered" evidence="1">
    <location>
        <begin position="1094"/>
        <end position="1114"/>
    </location>
</feature>
<dbReference type="SUPFAM" id="SSF52540">
    <property type="entry name" value="P-loop containing nucleoside triphosphate hydrolases"/>
    <property type="match status" value="1"/>
</dbReference>
<organism evidence="5 6">
    <name type="scientific">Xenopus laevis</name>
    <name type="common">African clawed frog</name>
    <dbReference type="NCBI Taxonomy" id="8355"/>
    <lineage>
        <taxon>Eukaryota</taxon>
        <taxon>Metazoa</taxon>
        <taxon>Chordata</taxon>
        <taxon>Craniata</taxon>
        <taxon>Vertebrata</taxon>
        <taxon>Euteleostomi</taxon>
        <taxon>Amphibia</taxon>
        <taxon>Batrachia</taxon>
        <taxon>Anura</taxon>
        <taxon>Pipoidea</taxon>
        <taxon>Pipidae</taxon>
        <taxon>Xenopodinae</taxon>
        <taxon>Xenopus</taxon>
        <taxon>Xenopus</taxon>
    </lineage>
</organism>
<feature type="domain" description="Helicase Sen1 N-terminal" evidence="2">
    <location>
        <begin position="55"/>
        <end position="360"/>
    </location>
</feature>
<dbReference type="GO" id="GO:0004386">
    <property type="term" value="F:helicase activity"/>
    <property type="evidence" value="ECO:0007669"/>
    <property type="project" value="InterPro"/>
</dbReference>
<evidence type="ECO:0000259" key="2">
    <source>
        <dbReference type="Pfam" id="PF12726"/>
    </source>
</evidence>
<feature type="compositionally biased region" description="Basic and acidic residues" evidence="1">
    <location>
        <begin position="2514"/>
        <end position="2530"/>
    </location>
</feature>
<dbReference type="FunFam" id="3.40.50.300:FF:000810">
    <property type="entry name" value="probable helicase senataxin"/>
    <property type="match status" value="1"/>
</dbReference>
<feature type="region of interest" description="Disordered" evidence="1">
    <location>
        <begin position="850"/>
        <end position="869"/>
    </location>
</feature>
<feature type="region of interest" description="Disordered" evidence="1">
    <location>
        <begin position="1040"/>
        <end position="1068"/>
    </location>
</feature>
<feature type="compositionally biased region" description="Low complexity" evidence="1">
    <location>
        <begin position="942"/>
        <end position="960"/>
    </location>
</feature>
<feature type="region of interest" description="Disordered" evidence="1">
    <location>
        <begin position="741"/>
        <end position="786"/>
    </location>
</feature>
<feature type="compositionally biased region" description="Basic and acidic residues" evidence="1">
    <location>
        <begin position="754"/>
        <end position="769"/>
    </location>
</feature>
<dbReference type="OMA" id="NIFFPLM"/>
<dbReference type="Pfam" id="PF13087">
    <property type="entry name" value="AAA_12"/>
    <property type="match status" value="1"/>
</dbReference>
<feature type="compositionally biased region" description="Polar residues" evidence="1">
    <location>
        <begin position="1581"/>
        <end position="1592"/>
    </location>
</feature>
<evidence type="ECO:0000313" key="5">
    <source>
        <dbReference type="EMBL" id="OCT67125.1"/>
    </source>
</evidence>
<gene>
    <name evidence="5" type="ORF">XELAEV_18038407mg</name>
</gene>
<dbReference type="InterPro" id="IPR027417">
    <property type="entry name" value="P-loop_NTPase"/>
</dbReference>
<dbReference type="InterPro" id="IPR047187">
    <property type="entry name" value="SF1_C_Upf1"/>
</dbReference>
<feature type="compositionally biased region" description="Low complexity" evidence="1">
    <location>
        <begin position="2480"/>
        <end position="2493"/>
    </location>
</feature>
<dbReference type="InterPro" id="IPR041679">
    <property type="entry name" value="DNA2/NAM7-like_C"/>
</dbReference>
<feature type="region of interest" description="Disordered" evidence="1">
    <location>
        <begin position="1578"/>
        <end position="1613"/>
    </location>
</feature>
<dbReference type="GO" id="GO:0016604">
    <property type="term" value="C:nuclear body"/>
    <property type="evidence" value="ECO:0007669"/>
    <property type="project" value="TreeGrafter"/>
</dbReference>
<dbReference type="InterPro" id="IPR045055">
    <property type="entry name" value="DNA2/NAM7-like"/>
</dbReference>
<dbReference type="InterPro" id="IPR024481">
    <property type="entry name" value="Helicase_Sen1_N"/>
</dbReference>
<feature type="compositionally biased region" description="Polar residues" evidence="1">
    <location>
        <begin position="1322"/>
        <end position="1341"/>
    </location>
</feature>
<evidence type="ECO:0000259" key="3">
    <source>
        <dbReference type="Pfam" id="PF13086"/>
    </source>
</evidence>
<name>A0A974C759_XENLA</name>
<feature type="compositionally biased region" description="Pro residues" evidence="1">
    <location>
        <begin position="2415"/>
        <end position="2424"/>
    </location>
</feature>
<feature type="region of interest" description="Disordered" evidence="1">
    <location>
        <begin position="932"/>
        <end position="988"/>
    </location>
</feature>
<feature type="domain" description="DNA2/NAM7 helicase helicase" evidence="3">
    <location>
        <begin position="1851"/>
        <end position="2132"/>
    </location>
</feature>
<dbReference type="PANTHER" id="PTHR10887:SF537">
    <property type="entry name" value="HELICASE SENATAXIN-RELATED"/>
    <property type="match status" value="1"/>
</dbReference>
<evidence type="ECO:0000313" key="6">
    <source>
        <dbReference type="Proteomes" id="UP000694892"/>
    </source>
</evidence>
<evidence type="ECO:0008006" key="7">
    <source>
        <dbReference type="Google" id="ProtNLM"/>
    </source>
</evidence>
<dbReference type="CDD" id="cd18042">
    <property type="entry name" value="DEXXQc_SETX"/>
    <property type="match status" value="1"/>
</dbReference>
<evidence type="ECO:0000259" key="4">
    <source>
        <dbReference type="Pfam" id="PF13087"/>
    </source>
</evidence>
<dbReference type="GO" id="GO:0001147">
    <property type="term" value="F:transcription termination site sequence-specific DNA binding"/>
    <property type="evidence" value="ECO:0007669"/>
    <property type="project" value="TreeGrafter"/>
</dbReference>
<feature type="compositionally biased region" description="Polar residues" evidence="1">
    <location>
        <begin position="2502"/>
        <end position="2513"/>
    </location>
</feature>
<feature type="compositionally biased region" description="Polar residues" evidence="1">
    <location>
        <begin position="1096"/>
        <end position="1114"/>
    </location>
</feature>
<dbReference type="PANTHER" id="PTHR10887">
    <property type="entry name" value="DNA2/NAM7 HELICASE FAMILY"/>
    <property type="match status" value="1"/>
</dbReference>
<feature type="compositionally biased region" description="Polar residues" evidence="1">
    <location>
        <begin position="1603"/>
        <end position="1613"/>
    </location>
</feature>
<feature type="region of interest" description="Disordered" evidence="1">
    <location>
        <begin position="1131"/>
        <end position="1225"/>
    </location>
</feature>
<feature type="compositionally biased region" description="Polar residues" evidence="1">
    <location>
        <begin position="2440"/>
        <end position="2450"/>
    </location>
</feature>
<feature type="region of interest" description="Disordered" evidence="1">
    <location>
        <begin position="709"/>
        <end position="728"/>
    </location>
</feature>
<dbReference type="Pfam" id="PF13086">
    <property type="entry name" value="AAA_11"/>
    <property type="match status" value="1"/>
</dbReference>
<dbReference type="CDD" id="cd18808">
    <property type="entry name" value="SF1_C_Upf1"/>
    <property type="match status" value="1"/>
</dbReference>
<dbReference type="Proteomes" id="UP000694892">
    <property type="component" value="Chromosome 8L"/>
</dbReference>
<feature type="region of interest" description="Disordered" evidence="1">
    <location>
        <begin position="2379"/>
        <end position="2537"/>
    </location>
</feature>
<dbReference type="EMBL" id="CM004480">
    <property type="protein sequence ID" value="OCT67125.1"/>
    <property type="molecule type" value="Genomic_DNA"/>
</dbReference>
<feature type="compositionally biased region" description="Basic and acidic residues" evidence="1">
    <location>
        <begin position="1293"/>
        <end position="1321"/>
    </location>
</feature>